<evidence type="ECO:0000256" key="2">
    <source>
        <dbReference type="ARBA" id="ARBA00004496"/>
    </source>
</evidence>
<dbReference type="InterPro" id="IPR011060">
    <property type="entry name" value="RibuloseP-bd_barrel"/>
</dbReference>
<evidence type="ECO:0000256" key="7">
    <source>
        <dbReference type="ARBA" id="ARBA00022490"/>
    </source>
</evidence>
<evidence type="ECO:0000256" key="8">
    <source>
        <dbReference type="ARBA" id="ARBA00022605"/>
    </source>
</evidence>
<dbReference type="InterPro" id="IPR006063">
    <property type="entry name" value="HisA_bact_arch"/>
</dbReference>
<evidence type="ECO:0000256" key="4">
    <source>
        <dbReference type="ARBA" id="ARBA00009667"/>
    </source>
</evidence>
<evidence type="ECO:0000256" key="3">
    <source>
        <dbReference type="ARBA" id="ARBA00005133"/>
    </source>
</evidence>
<dbReference type="HAMAP" id="MF_01014">
    <property type="entry name" value="HisA"/>
    <property type="match status" value="1"/>
</dbReference>
<proteinExistence type="inferred from homology"/>
<dbReference type="GO" id="GO:0003949">
    <property type="term" value="F:1-(5-phosphoribosyl)-5-[(5-phosphoribosylamino)methylideneamino]imidazole-4-carboxamide isomerase activity"/>
    <property type="evidence" value="ECO:0007669"/>
    <property type="project" value="UniProtKB-EC"/>
</dbReference>
<name>A0ABU5RSP2_9CYAN</name>
<feature type="active site" description="Proton acceptor" evidence="12">
    <location>
        <position position="8"/>
    </location>
</feature>
<dbReference type="EC" id="5.3.1.16" evidence="5 12"/>
<evidence type="ECO:0000313" key="16">
    <source>
        <dbReference type="Proteomes" id="UP001304461"/>
    </source>
</evidence>
<accession>A0ABU5RSP2</accession>
<evidence type="ECO:0000256" key="11">
    <source>
        <dbReference type="ARBA" id="ARBA00030547"/>
    </source>
</evidence>
<dbReference type="Gene3D" id="3.20.20.70">
    <property type="entry name" value="Aldolase class I"/>
    <property type="match status" value="1"/>
</dbReference>
<evidence type="ECO:0000256" key="9">
    <source>
        <dbReference type="ARBA" id="ARBA00023102"/>
    </source>
</evidence>
<organism evidence="15 16">
    <name type="scientific">Cyanobium gracile UHCC 0139</name>
    <dbReference type="NCBI Taxonomy" id="3110308"/>
    <lineage>
        <taxon>Bacteria</taxon>
        <taxon>Bacillati</taxon>
        <taxon>Cyanobacteriota</taxon>
        <taxon>Cyanophyceae</taxon>
        <taxon>Synechococcales</taxon>
        <taxon>Prochlorococcaceae</taxon>
        <taxon>Cyanobium</taxon>
    </lineage>
</organism>
<evidence type="ECO:0000256" key="5">
    <source>
        <dbReference type="ARBA" id="ARBA00012550"/>
    </source>
</evidence>
<dbReference type="Proteomes" id="UP001304461">
    <property type="component" value="Unassembled WGS sequence"/>
</dbReference>
<keyword evidence="10 12" id="KW-0413">Isomerase</keyword>
<dbReference type="InterPro" id="IPR044524">
    <property type="entry name" value="Isoase_HisA-like"/>
</dbReference>
<evidence type="ECO:0000256" key="12">
    <source>
        <dbReference type="HAMAP-Rule" id="MF_01014"/>
    </source>
</evidence>
<dbReference type="PANTHER" id="PTHR43090">
    <property type="entry name" value="1-(5-PHOSPHORIBOSYL)-5-[(5-PHOSPHORIBOSYLAMINO)METHYLIDENEAMINO] IMIDAZOLE-4-CARBOXAMIDE ISOMERASE"/>
    <property type="match status" value="1"/>
</dbReference>
<keyword evidence="8 12" id="KW-0028">Amino-acid biosynthesis</keyword>
<dbReference type="CDD" id="cd04732">
    <property type="entry name" value="HisA"/>
    <property type="match status" value="1"/>
</dbReference>
<comment type="similarity">
    <text evidence="4 12 13">Belongs to the HisA/HisF family.</text>
</comment>
<dbReference type="NCBIfam" id="TIGR00007">
    <property type="entry name" value="1-(5-phosphoribosyl)-5-[(5-phosphoribosylamino)methylideneamino]imidazole-4-carboxamide isomerase"/>
    <property type="match status" value="1"/>
</dbReference>
<evidence type="ECO:0000256" key="6">
    <source>
        <dbReference type="ARBA" id="ARBA00018464"/>
    </source>
</evidence>
<keyword evidence="9 12" id="KW-0368">Histidine biosynthesis</keyword>
<evidence type="ECO:0000256" key="1">
    <source>
        <dbReference type="ARBA" id="ARBA00000901"/>
    </source>
</evidence>
<reference evidence="15 16" key="1">
    <citation type="submission" date="2023-12" db="EMBL/GenBank/DDBJ databases">
        <title>Baltic Sea Cyanobacteria.</title>
        <authorList>
            <person name="Delbaje E."/>
            <person name="Fewer D.P."/>
            <person name="Shishido T.K."/>
        </authorList>
    </citation>
    <scope>NUCLEOTIDE SEQUENCE [LARGE SCALE GENOMIC DNA]</scope>
    <source>
        <strain evidence="15 16">UHCC 0139</strain>
    </source>
</reference>
<dbReference type="Pfam" id="PF00977">
    <property type="entry name" value="His_biosynth"/>
    <property type="match status" value="1"/>
</dbReference>
<protein>
    <recommendedName>
        <fullName evidence="6 12">1-(5-phosphoribosyl)-5-[(5-phosphoribosylamino)methylideneamino] imidazole-4-carboxamide isomerase</fullName>
        <ecNumber evidence="5 12">5.3.1.16</ecNumber>
    </recommendedName>
    <alternativeName>
        <fullName evidence="11 12">Phosphoribosylformimino-5-aminoimidazole carboxamide ribotide isomerase</fullName>
    </alternativeName>
</protein>
<evidence type="ECO:0000313" key="15">
    <source>
        <dbReference type="EMBL" id="MEA5390783.1"/>
    </source>
</evidence>
<dbReference type="EMBL" id="JAYGHX010000002">
    <property type="protein sequence ID" value="MEA5390783.1"/>
    <property type="molecule type" value="Genomic_DNA"/>
</dbReference>
<dbReference type="NCBIfam" id="NF010112">
    <property type="entry name" value="PRK13585.1"/>
    <property type="match status" value="1"/>
</dbReference>
<dbReference type="InterPro" id="IPR023016">
    <property type="entry name" value="HisA/PriA"/>
</dbReference>
<evidence type="ECO:0000256" key="10">
    <source>
        <dbReference type="ARBA" id="ARBA00023235"/>
    </source>
</evidence>
<sequence>MQVIPAIDLLDGHCVRLHQGDYGRVTRFSDDPVAQAREWQRQGATRLHLVDLDGARSGEPLNDGAVQAIAASLEIPVQLGGGVRTAERAEQLLGWGVDRVILGTVAVEHPELVRDLAAHHPGRIVVGIDANEGRVATRGWIEQSTVEATALAASLDGTGVAAIISTDIATDGTLEGPNLVALRAMAQATDLPVIASGGVGSLTDLLSLLSLEPLGVEGVIVGRALYDGRVELAEALQALGDGRLQDPLRLPIA</sequence>
<dbReference type="RefSeq" id="WP_323304847.1">
    <property type="nucleotide sequence ID" value="NZ_JAYGHX010000002.1"/>
</dbReference>
<gene>
    <name evidence="12 15" type="primary">hisA</name>
    <name evidence="15" type="ORF">VB738_05845</name>
</gene>
<dbReference type="InterPro" id="IPR013785">
    <property type="entry name" value="Aldolase_TIM"/>
</dbReference>
<comment type="subcellular location">
    <subcellularLocation>
        <location evidence="2 12 14">Cytoplasm</location>
    </subcellularLocation>
</comment>
<dbReference type="PANTHER" id="PTHR43090:SF2">
    <property type="entry name" value="1-(5-PHOSPHORIBOSYL)-5-[(5-PHOSPHORIBOSYLAMINO)METHYLIDENEAMINO] IMIDAZOLE-4-CARBOXAMIDE ISOMERASE"/>
    <property type="match status" value="1"/>
</dbReference>
<comment type="caution">
    <text evidence="15">The sequence shown here is derived from an EMBL/GenBank/DDBJ whole genome shotgun (WGS) entry which is preliminary data.</text>
</comment>
<comment type="catalytic activity">
    <reaction evidence="1 12 14">
        <text>1-(5-phospho-beta-D-ribosyl)-5-[(5-phospho-beta-D-ribosylamino)methylideneamino]imidazole-4-carboxamide = 5-[(5-phospho-1-deoxy-D-ribulos-1-ylimino)methylamino]-1-(5-phospho-beta-D-ribosyl)imidazole-4-carboxamide</text>
        <dbReference type="Rhea" id="RHEA:15469"/>
        <dbReference type="ChEBI" id="CHEBI:58435"/>
        <dbReference type="ChEBI" id="CHEBI:58525"/>
        <dbReference type="EC" id="5.3.1.16"/>
    </reaction>
</comment>
<feature type="active site" description="Proton donor" evidence="12">
    <location>
        <position position="129"/>
    </location>
</feature>
<comment type="pathway">
    <text evidence="3 12 14">Amino-acid biosynthesis; L-histidine biosynthesis; L-histidine from 5-phospho-alpha-D-ribose 1-diphosphate: step 4/9.</text>
</comment>
<dbReference type="InterPro" id="IPR006062">
    <property type="entry name" value="His_biosynth"/>
</dbReference>
<keyword evidence="7 12" id="KW-0963">Cytoplasm</keyword>
<keyword evidence="16" id="KW-1185">Reference proteome</keyword>
<dbReference type="SUPFAM" id="SSF51366">
    <property type="entry name" value="Ribulose-phoshate binding barrel"/>
    <property type="match status" value="1"/>
</dbReference>
<evidence type="ECO:0000256" key="13">
    <source>
        <dbReference type="RuleBase" id="RU003657"/>
    </source>
</evidence>
<evidence type="ECO:0000256" key="14">
    <source>
        <dbReference type="RuleBase" id="RU003658"/>
    </source>
</evidence>